<feature type="region of interest" description="Disordered" evidence="1">
    <location>
        <begin position="232"/>
        <end position="273"/>
    </location>
</feature>
<dbReference type="OrthoDB" id="3729777at2759"/>
<accession>A0A9P4GRU2</accession>
<reference evidence="2" key="1">
    <citation type="submission" date="2020-01" db="EMBL/GenBank/DDBJ databases">
        <authorList>
            <consortium name="DOE Joint Genome Institute"/>
            <person name="Haridas S."/>
            <person name="Albert R."/>
            <person name="Binder M."/>
            <person name="Bloem J."/>
            <person name="Labutti K."/>
            <person name="Salamov A."/>
            <person name="Andreopoulos B."/>
            <person name="Baker S.E."/>
            <person name="Barry K."/>
            <person name="Bills G."/>
            <person name="Bluhm B.H."/>
            <person name="Cannon C."/>
            <person name="Castanera R."/>
            <person name="Culley D.E."/>
            <person name="Daum C."/>
            <person name="Ezra D."/>
            <person name="Gonzalez J.B."/>
            <person name="Henrissat B."/>
            <person name="Kuo A."/>
            <person name="Liang C."/>
            <person name="Lipzen A."/>
            <person name="Lutzoni F."/>
            <person name="Magnuson J."/>
            <person name="Mondo S."/>
            <person name="Nolan M."/>
            <person name="Ohm R."/>
            <person name="Pangilinan J."/>
            <person name="Park H.-J."/>
            <person name="Ramirez L."/>
            <person name="Alfaro M."/>
            <person name="Sun H."/>
            <person name="Tritt A."/>
            <person name="Yoshinaga Y."/>
            <person name="Zwiers L.-H."/>
            <person name="Turgeon B.G."/>
            <person name="Goodwin S.B."/>
            <person name="Spatafora J.W."/>
            <person name="Crous P.W."/>
            <person name="Grigoriev I.V."/>
        </authorList>
    </citation>
    <scope>NUCLEOTIDE SEQUENCE</scope>
    <source>
        <strain evidence="2">CBS 394.84</strain>
    </source>
</reference>
<name>A0A9P4GRU2_9PLEO</name>
<keyword evidence="3" id="KW-1185">Reference proteome</keyword>
<protein>
    <submittedName>
        <fullName evidence="2">Uncharacterized protein</fullName>
    </submittedName>
</protein>
<organism evidence="2 3">
    <name type="scientific">Cucurbitaria berberidis CBS 394.84</name>
    <dbReference type="NCBI Taxonomy" id="1168544"/>
    <lineage>
        <taxon>Eukaryota</taxon>
        <taxon>Fungi</taxon>
        <taxon>Dikarya</taxon>
        <taxon>Ascomycota</taxon>
        <taxon>Pezizomycotina</taxon>
        <taxon>Dothideomycetes</taxon>
        <taxon>Pleosporomycetidae</taxon>
        <taxon>Pleosporales</taxon>
        <taxon>Pleosporineae</taxon>
        <taxon>Cucurbitariaceae</taxon>
        <taxon>Cucurbitaria</taxon>
    </lineage>
</organism>
<feature type="compositionally biased region" description="Acidic residues" evidence="1">
    <location>
        <begin position="255"/>
        <end position="266"/>
    </location>
</feature>
<dbReference type="Proteomes" id="UP000800039">
    <property type="component" value="Unassembled WGS sequence"/>
</dbReference>
<comment type="caution">
    <text evidence="2">The sequence shown here is derived from an EMBL/GenBank/DDBJ whole genome shotgun (WGS) entry which is preliminary data.</text>
</comment>
<evidence type="ECO:0000313" key="3">
    <source>
        <dbReference type="Proteomes" id="UP000800039"/>
    </source>
</evidence>
<dbReference type="EMBL" id="ML976614">
    <property type="protein sequence ID" value="KAF1850364.1"/>
    <property type="molecule type" value="Genomic_DNA"/>
</dbReference>
<gene>
    <name evidence="2" type="ORF">K460DRAFT_327147</name>
</gene>
<evidence type="ECO:0000313" key="2">
    <source>
        <dbReference type="EMBL" id="KAF1850364.1"/>
    </source>
</evidence>
<dbReference type="AlphaFoldDB" id="A0A9P4GRU2"/>
<sequence>MSRIACVWADFRDDAAANDWYENRHIPDVVGRLDTQARNAEPVEDNTFKEVEQIEGAFMTVYDLPDGKDAKEVDAQIQPALDELLTKDARLDARIYAEHANWFGSEWRGDVEDVQMWIVVLWQPAEAVHDEFVKWFTEEFAPGLLECPELLRTRVFKLENASLVQDQKREQQTLSSMYQYMTFWEFDCDDLPWELLVYLGSSERWRYYVEGNHLKWQIGQFLVNRIYPEEQSADSPATNRTSIILNGGSNRDGQSDSDEDDDDDVNADPYISR</sequence>
<dbReference type="RefSeq" id="XP_040792927.1">
    <property type="nucleotide sequence ID" value="XM_040930649.1"/>
</dbReference>
<proteinExistence type="predicted"/>
<dbReference type="GeneID" id="63847901"/>
<evidence type="ECO:0000256" key="1">
    <source>
        <dbReference type="SAM" id="MobiDB-lite"/>
    </source>
</evidence>
<feature type="compositionally biased region" description="Polar residues" evidence="1">
    <location>
        <begin position="233"/>
        <end position="252"/>
    </location>
</feature>